<evidence type="ECO:0000313" key="1">
    <source>
        <dbReference type="EMBL" id="MFL9834787.1"/>
    </source>
</evidence>
<organism evidence="1 2">
    <name type="scientific">Chryseobacterium terrae</name>
    <dbReference type="NCBI Taxonomy" id="3163299"/>
    <lineage>
        <taxon>Bacteria</taxon>
        <taxon>Pseudomonadati</taxon>
        <taxon>Bacteroidota</taxon>
        <taxon>Flavobacteriia</taxon>
        <taxon>Flavobacteriales</taxon>
        <taxon>Weeksellaceae</taxon>
        <taxon>Chryseobacterium group</taxon>
        <taxon>Chryseobacterium</taxon>
    </lineage>
</organism>
<name>A0ABW8Y5H4_9FLAO</name>
<gene>
    <name evidence="1" type="ORF">ABS765_12175</name>
</gene>
<accession>A0ABW8Y5H4</accession>
<proteinExistence type="predicted"/>
<protein>
    <recommendedName>
        <fullName evidence="3">GLPGLI family protein</fullName>
    </recommendedName>
</protein>
<evidence type="ECO:0000313" key="2">
    <source>
        <dbReference type="Proteomes" id="UP001629058"/>
    </source>
</evidence>
<dbReference type="RefSeq" id="WP_408090908.1">
    <property type="nucleotide sequence ID" value="NZ_JBELPY010000007.1"/>
</dbReference>
<keyword evidence="2" id="KW-1185">Reference proteome</keyword>
<dbReference type="EMBL" id="JBELPY010000007">
    <property type="protein sequence ID" value="MFL9834787.1"/>
    <property type="molecule type" value="Genomic_DNA"/>
</dbReference>
<reference evidence="1 2" key="1">
    <citation type="submission" date="2024-06" db="EMBL/GenBank/DDBJ databases">
        <authorList>
            <person name="Kaempfer P."/>
            <person name="Viver T."/>
        </authorList>
    </citation>
    <scope>NUCLEOTIDE SEQUENCE [LARGE SCALE GENOMIC DNA]</scope>
    <source>
        <strain evidence="1 2">ST-37</strain>
    </source>
</reference>
<comment type="caution">
    <text evidence="1">The sequence shown here is derived from an EMBL/GenBank/DDBJ whole genome shotgun (WGS) entry which is preliminary data.</text>
</comment>
<dbReference type="Proteomes" id="UP001629058">
    <property type="component" value="Unassembled WGS sequence"/>
</dbReference>
<sequence length="222" mass="25504">MKKIFLLLPVLVYASSYGQLQNTTAPTDVFMHYRVSSKNGKQLSYEEVKGSPYLVKDFRSAKIADGYEMVLARYNAYTDEVEFKKGDGVYVLPKNKDFSQINFLNSKDNLILISNGDDSSGYYFKITGDKNSLLKKEKVVFNDVVPSASSYESEKPAKFLSQKPIYYFKTDKGVVKKILNNNDIYDLFPDKKQSVNKFIKEKRIKINQENDLIELVNYLNSI</sequence>
<evidence type="ECO:0008006" key="3">
    <source>
        <dbReference type="Google" id="ProtNLM"/>
    </source>
</evidence>